<dbReference type="GO" id="GO:0008237">
    <property type="term" value="F:metallopeptidase activity"/>
    <property type="evidence" value="ECO:0007669"/>
    <property type="project" value="InterPro"/>
</dbReference>
<dbReference type="EMBL" id="LVCJ01000012">
    <property type="protein sequence ID" value="OAL37882.1"/>
    <property type="molecule type" value="Genomic_DNA"/>
</dbReference>
<organism evidence="10 11">
    <name type="scientific">Fonsecaea nubica</name>
    <dbReference type="NCBI Taxonomy" id="856822"/>
    <lineage>
        <taxon>Eukaryota</taxon>
        <taxon>Fungi</taxon>
        <taxon>Dikarya</taxon>
        <taxon>Ascomycota</taxon>
        <taxon>Pezizomycotina</taxon>
        <taxon>Eurotiomycetes</taxon>
        <taxon>Chaetothyriomycetidae</taxon>
        <taxon>Chaetothyriales</taxon>
        <taxon>Herpotrichiellaceae</taxon>
        <taxon>Fonsecaea</taxon>
    </lineage>
</organism>
<dbReference type="PANTHER" id="PTHR10926">
    <property type="entry name" value="CELL CYCLE CONTROL PROTEIN 50"/>
    <property type="match status" value="1"/>
</dbReference>
<reference evidence="10 11" key="1">
    <citation type="submission" date="2016-03" db="EMBL/GenBank/DDBJ databases">
        <title>The draft genome sequence of Fonsecaea nubica causative agent of cutaneous subcutaneous infection in human host.</title>
        <authorList>
            <person name="Costa F."/>
            <person name="Sybren D.H."/>
            <person name="Raittz R.T."/>
            <person name="Weiss V.A."/>
            <person name="Leao A.C."/>
            <person name="Gomes R."/>
            <person name="De Souza E.M."/>
            <person name="Pedrosa F.O."/>
            <person name="Steffens M.B."/>
            <person name="Bombassaro A."/>
            <person name="Tadra-Sfeir M.Z."/>
            <person name="Moreno L.F."/>
            <person name="Najafzadeh M.J."/>
            <person name="Felipe M.S."/>
            <person name="Teixeira M."/>
            <person name="Sun J."/>
            <person name="Xi L."/>
            <person name="Castro M.A."/>
            <person name="Vicente V.A."/>
        </authorList>
    </citation>
    <scope>NUCLEOTIDE SEQUENCE [LARGE SCALE GENOMIC DNA]</scope>
    <source>
        <strain evidence="10 11">CBS 269.64</strain>
    </source>
</reference>
<name>A0A178D8H4_9EURO</name>
<keyword evidence="6 8" id="KW-0472">Membrane</keyword>
<feature type="compositionally biased region" description="Basic and acidic residues" evidence="7">
    <location>
        <begin position="11"/>
        <end position="23"/>
    </location>
</feature>
<dbReference type="Proteomes" id="UP000185904">
    <property type="component" value="Unassembled WGS sequence"/>
</dbReference>
<dbReference type="PANTHER" id="PTHR10926:SF0">
    <property type="entry name" value="CDC50, ISOFORM A"/>
    <property type="match status" value="1"/>
</dbReference>
<keyword evidence="4 8" id="KW-0812">Transmembrane</keyword>
<evidence type="ECO:0000313" key="10">
    <source>
        <dbReference type="EMBL" id="OAL37882.1"/>
    </source>
</evidence>
<comment type="caution">
    <text evidence="10">The sequence shown here is derived from an EMBL/GenBank/DDBJ whole genome shotgun (WGS) entry which is preliminary data.</text>
</comment>
<protein>
    <recommendedName>
        <fullName evidence="9">Peptidase M43 pregnancy-associated plasma-A domain-containing protein</fullName>
    </recommendedName>
</protein>
<evidence type="ECO:0000256" key="6">
    <source>
        <dbReference type="ARBA" id="ARBA00023136"/>
    </source>
</evidence>
<dbReference type="Pfam" id="PF05572">
    <property type="entry name" value="Peptidase_M43"/>
    <property type="match status" value="1"/>
</dbReference>
<dbReference type="SUPFAM" id="SSF55486">
    <property type="entry name" value="Metalloproteases ('zincins'), catalytic domain"/>
    <property type="match status" value="1"/>
</dbReference>
<dbReference type="GO" id="GO:0005794">
    <property type="term" value="C:Golgi apparatus"/>
    <property type="evidence" value="ECO:0007669"/>
    <property type="project" value="TreeGrafter"/>
</dbReference>
<accession>A0A178D8H4</accession>
<evidence type="ECO:0000256" key="3">
    <source>
        <dbReference type="ARBA" id="ARBA00009457"/>
    </source>
</evidence>
<dbReference type="GeneID" id="34586138"/>
<feature type="compositionally biased region" description="Polar residues" evidence="7">
    <location>
        <begin position="1"/>
        <end position="10"/>
    </location>
</feature>
<feature type="transmembrane region" description="Helical" evidence="8">
    <location>
        <begin position="354"/>
        <end position="379"/>
    </location>
</feature>
<feature type="region of interest" description="Disordered" evidence="7">
    <location>
        <begin position="1"/>
        <end position="33"/>
    </location>
</feature>
<feature type="transmembrane region" description="Helical" evidence="8">
    <location>
        <begin position="52"/>
        <end position="73"/>
    </location>
</feature>
<dbReference type="RefSeq" id="XP_022502894.1">
    <property type="nucleotide sequence ID" value="XM_022641019.1"/>
</dbReference>
<feature type="domain" description="Peptidase M43 pregnancy-associated plasma-A" evidence="9">
    <location>
        <begin position="588"/>
        <end position="653"/>
    </location>
</feature>
<keyword evidence="5 8" id="KW-1133">Transmembrane helix</keyword>
<dbReference type="InterPro" id="IPR024079">
    <property type="entry name" value="MetalloPept_cat_dom_sf"/>
</dbReference>
<evidence type="ECO:0000313" key="11">
    <source>
        <dbReference type="Proteomes" id="UP000185904"/>
    </source>
</evidence>
<sequence>MSRTEVQQADSIHEEDPHNEPPKKQKSRRPANTAFRQQRLKAWQPILTPKTVLPLLFVVGIIFAPIGGLLLWASASVQELRIDYTDCISTAGNNNFTQIPESKVHSSFKTSSNAVRAEWKRSTNRTTPPWSVPIEDTPICTLQFSIPNDIGPPVYLYYRLTNFYQNHRRYVKSLDTDQLKGDALSNHTISNSACNPLKLNHEGKAYYPCGLIANSIFNDTLNSPKLVNAAGNTPAQPYVMTNRSIAWGSDASLYKKTKYTNEQVAPPPNWIKRYPNYTDEHPIPDLSQYEEFQVWMRTAGLPTFSKLALRNDDDKMTAGIYQMEIYDFFPVSVYDGTKSILISTRSVVGGKNSFLGIAYVAIGGLCIVLGALFTLAHLIRPSLAGIPKYRPIHRSCGVAAPSKDLLSTHRYLQTHEPLENDLWNSSLIAARHSSSHERRQSLVALFTIDTYMHIVSDTASSSSSSPNYITDTMIQNQFIYLARSYTNASIGFRLAGVTRTTNDTWARNGDDIGMKWVLRAGTYSSLNIYYQSLLQAGSNTPGVPAGSTLLGFCSLPASGVTSTTPRSLYHIDGCNILSGTMPGGNMQGYNLGGTTAHEVGHWNGLLHTFNGNSCDASDWGDYVADTPQEMTSTNGCPGYKDSCPNSGISSSAYTGLSSQGSNPYGPQGFSGLDPIHNEGGNLRLNVAINNWLSTHLSDVDAGFLCLQIWKASGFSFWFPLAPPDFEFLIEMNVMATTTLLEYLTLPNPVLDCLHSSTGSNTTNPSWDKLSGLEDWAEFNYSTLMHSYGDILHRNFPSMAETSPSLTELDRMIFTERTFESVLERAIMPQVSSALRLAWPIHYSNDDLKDVVEIGKGDKARKGIYEDDRYYPDWAGIREGVVTQFGYRNLCPGETKLESKWNSSRKDFDYAEPFKQIQTYCGRQWNTRYGYIITTKELVVVKVSRETIGPGLASTRSVRTVTQQARYDNSHSRTISIETVSSGVQAMSLDTGSVYDEVGSLNIEYGPLQFKSIPWDATGNSKMTVKLALWWLHMETGKGLSVTNYPSPSIAGTKLGSRGKGKGVERGQSSGSA</sequence>
<evidence type="ECO:0000256" key="8">
    <source>
        <dbReference type="SAM" id="Phobius"/>
    </source>
</evidence>
<dbReference type="Gene3D" id="3.40.390.10">
    <property type="entry name" value="Collagenase (Catalytic Domain)"/>
    <property type="match status" value="1"/>
</dbReference>
<evidence type="ECO:0000256" key="4">
    <source>
        <dbReference type="ARBA" id="ARBA00022692"/>
    </source>
</evidence>
<dbReference type="InterPro" id="IPR008754">
    <property type="entry name" value="Peptidase_M43"/>
</dbReference>
<evidence type="ECO:0000259" key="9">
    <source>
        <dbReference type="Pfam" id="PF05572"/>
    </source>
</evidence>
<evidence type="ECO:0000256" key="1">
    <source>
        <dbReference type="ARBA" id="ARBA00004141"/>
    </source>
</evidence>
<proteinExistence type="inferred from homology"/>
<evidence type="ECO:0000256" key="7">
    <source>
        <dbReference type="SAM" id="MobiDB-lite"/>
    </source>
</evidence>
<evidence type="ECO:0000256" key="2">
    <source>
        <dbReference type="ARBA" id="ARBA00008721"/>
    </source>
</evidence>
<dbReference type="GO" id="GO:0005783">
    <property type="term" value="C:endoplasmic reticulum"/>
    <property type="evidence" value="ECO:0007669"/>
    <property type="project" value="TreeGrafter"/>
</dbReference>
<dbReference type="OrthoDB" id="340608at2759"/>
<comment type="similarity">
    <text evidence="2">Belongs to the peptidase M43B family.</text>
</comment>
<dbReference type="Pfam" id="PF03381">
    <property type="entry name" value="CDC50"/>
    <property type="match status" value="1"/>
</dbReference>
<comment type="similarity">
    <text evidence="3">Belongs to the CDC50/LEM3 family.</text>
</comment>
<dbReference type="AlphaFoldDB" id="A0A178D8H4"/>
<dbReference type="GO" id="GO:0005886">
    <property type="term" value="C:plasma membrane"/>
    <property type="evidence" value="ECO:0007669"/>
    <property type="project" value="TreeGrafter"/>
</dbReference>
<keyword evidence="11" id="KW-1185">Reference proteome</keyword>
<comment type="subcellular location">
    <subcellularLocation>
        <location evidence="1">Membrane</location>
        <topology evidence="1">Multi-pass membrane protein</topology>
    </subcellularLocation>
</comment>
<evidence type="ECO:0000256" key="5">
    <source>
        <dbReference type="ARBA" id="ARBA00022989"/>
    </source>
</evidence>
<gene>
    <name evidence="10" type="ORF">AYO20_02715</name>
</gene>
<feature type="region of interest" description="Disordered" evidence="7">
    <location>
        <begin position="1049"/>
        <end position="1072"/>
    </location>
</feature>
<dbReference type="InterPro" id="IPR005045">
    <property type="entry name" value="CDC50/LEM3_fam"/>
</dbReference>